<evidence type="ECO:0000256" key="1">
    <source>
        <dbReference type="SAM" id="SignalP"/>
    </source>
</evidence>
<evidence type="ECO:0000313" key="3">
    <source>
        <dbReference type="Proteomes" id="UP001231124"/>
    </source>
</evidence>
<sequence>MRKSFAHRHLALIATLAVSAMAATPLVMNASRALATSDDPVATATLRVEPVEVSPVAPARQPECVRKVRVVYGSYGTPEGCAAR</sequence>
<keyword evidence="3" id="KW-1185">Reference proteome</keyword>
<dbReference type="EMBL" id="JAUSVP010000018">
    <property type="protein sequence ID" value="MDQ0449808.1"/>
    <property type="molecule type" value="Genomic_DNA"/>
</dbReference>
<name>A0ABU0I5C1_9HYPH</name>
<dbReference type="Proteomes" id="UP001231124">
    <property type="component" value="Unassembled WGS sequence"/>
</dbReference>
<protein>
    <submittedName>
        <fullName evidence="2">Uncharacterized protein</fullName>
    </submittedName>
</protein>
<comment type="caution">
    <text evidence="2">The sequence shown here is derived from an EMBL/GenBank/DDBJ whole genome shotgun (WGS) entry which is preliminary data.</text>
</comment>
<organism evidence="2 3">
    <name type="scientific">Methylobacterium aerolatum</name>
    <dbReference type="NCBI Taxonomy" id="418708"/>
    <lineage>
        <taxon>Bacteria</taxon>
        <taxon>Pseudomonadati</taxon>
        <taxon>Pseudomonadota</taxon>
        <taxon>Alphaproteobacteria</taxon>
        <taxon>Hyphomicrobiales</taxon>
        <taxon>Methylobacteriaceae</taxon>
        <taxon>Methylobacterium</taxon>
    </lineage>
</organism>
<evidence type="ECO:0000313" key="2">
    <source>
        <dbReference type="EMBL" id="MDQ0449808.1"/>
    </source>
</evidence>
<proteinExistence type="predicted"/>
<keyword evidence="1" id="KW-0732">Signal</keyword>
<feature type="chain" id="PRO_5046942874" evidence="1">
    <location>
        <begin position="23"/>
        <end position="84"/>
    </location>
</feature>
<feature type="signal peptide" evidence="1">
    <location>
        <begin position="1"/>
        <end position="22"/>
    </location>
</feature>
<reference evidence="2 3" key="1">
    <citation type="submission" date="2023-07" db="EMBL/GenBank/DDBJ databases">
        <title>Genomic Encyclopedia of Type Strains, Phase IV (KMG-IV): sequencing the most valuable type-strain genomes for metagenomic binning, comparative biology and taxonomic classification.</title>
        <authorList>
            <person name="Goeker M."/>
        </authorList>
    </citation>
    <scope>NUCLEOTIDE SEQUENCE [LARGE SCALE GENOMIC DNA]</scope>
    <source>
        <strain evidence="2 3">DSM 19013</strain>
    </source>
</reference>
<accession>A0ABU0I5C1</accession>
<dbReference type="RefSeq" id="WP_238206279.1">
    <property type="nucleotide sequence ID" value="NZ_BPQE01000026.1"/>
</dbReference>
<gene>
    <name evidence="2" type="ORF">QO012_004331</name>
</gene>